<dbReference type="Gene3D" id="3.40.190.10">
    <property type="entry name" value="Periplasmic binding protein-like II"/>
    <property type="match status" value="1"/>
</dbReference>
<feature type="signal peptide" evidence="1">
    <location>
        <begin position="1"/>
        <end position="44"/>
    </location>
</feature>
<evidence type="ECO:0000256" key="1">
    <source>
        <dbReference type="SAM" id="SignalP"/>
    </source>
</evidence>
<evidence type="ECO:0000313" key="3">
    <source>
        <dbReference type="EMBL" id="MEX3529673.1"/>
    </source>
</evidence>
<evidence type="ECO:0000259" key="2">
    <source>
        <dbReference type="Pfam" id="PF04069"/>
    </source>
</evidence>
<feature type="domain" description="ABC-type glycine betaine transport system substrate-binding" evidence="2">
    <location>
        <begin position="57"/>
        <end position="327"/>
    </location>
</feature>
<proteinExistence type="predicted"/>
<dbReference type="EMBL" id="JAYWMA010000018">
    <property type="protein sequence ID" value="MEX3529673.1"/>
    <property type="molecule type" value="Genomic_DNA"/>
</dbReference>
<reference evidence="3 4" key="1">
    <citation type="journal article" date="2024" name="Fungal Genet. Biol.">
        <title>The porcine skin microbiome exhibits broad fungal antagonism.</title>
        <authorList>
            <person name="De La Cruz K.F."/>
            <person name="Townsend E.C."/>
            <person name="Alex Cheong J.Z."/>
            <person name="Salamzade R."/>
            <person name="Liu A."/>
            <person name="Sandstrom S."/>
            <person name="Davila E."/>
            <person name="Huang L."/>
            <person name="Xu K.H."/>
            <person name="Wu S.Y."/>
            <person name="Meudt J.J."/>
            <person name="Shanmuganayagam D."/>
            <person name="Gibson A.L.F."/>
            <person name="Kalan L.R."/>
        </authorList>
    </citation>
    <scope>NUCLEOTIDE SEQUENCE [LARGE SCALE GENOMIC DNA]</scope>
    <source>
        <strain evidence="3 4">LK2569</strain>
    </source>
</reference>
<gene>
    <name evidence="3" type="ORF">VVR64_11485</name>
</gene>
<keyword evidence="4" id="KW-1185">Reference proteome</keyword>
<dbReference type="PROSITE" id="PS51318">
    <property type="entry name" value="TAT"/>
    <property type="match status" value="1"/>
</dbReference>
<dbReference type="NCBIfam" id="TIGR01409">
    <property type="entry name" value="TAT_signal_seq"/>
    <property type="match status" value="1"/>
</dbReference>
<dbReference type="InterPro" id="IPR007210">
    <property type="entry name" value="ABC_Gly_betaine_transp_sub-bd"/>
</dbReference>
<sequence length="331" mass="34165">MNGTPDSPLNQRSSRPTNRISRRTFLAGAAATTAAALTGLSACALDPANPANRAAGQIRVGSAMFPESEIIARIWAHALTEAGHDVEVVPQIGARDVYLAALQEGSVDLVPEYSGNLAAYFGEVPAGADPAGVLAALDANLPQDLEALAPAPAESKDAYRVLRAVADEHGLASLADLPKLADTTGAIRIGGSPELSQQPYGPDGLAEVYGVDPAAMEMVVYGDSGGPLTIRALTDGAVDIADIYTTTPLRDPSGADVDVVTLEDPEQLIPAQNVVALARRGVLDESARRALESVASRLTTADLTDMNLRASGDEKAGADLIARDWLAAGPS</sequence>
<organism evidence="3 4">
    <name type="scientific">Corynebacterium xerosis</name>
    <dbReference type="NCBI Taxonomy" id="1725"/>
    <lineage>
        <taxon>Bacteria</taxon>
        <taxon>Bacillati</taxon>
        <taxon>Actinomycetota</taxon>
        <taxon>Actinomycetes</taxon>
        <taxon>Mycobacteriales</taxon>
        <taxon>Corynebacteriaceae</taxon>
        <taxon>Corynebacterium</taxon>
    </lineage>
</organism>
<name>A0ABV3UY36_9CORY</name>
<comment type="caution">
    <text evidence="3">The sequence shown here is derived from an EMBL/GenBank/DDBJ whole genome shotgun (WGS) entry which is preliminary data.</text>
</comment>
<dbReference type="InterPro" id="IPR019546">
    <property type="entry name" value="TAT_signal_bac_arc"/>
</dbReference>
<dbReference type="SUPFAM" id="SSF53850">
    <property type="entry name" value="Periplasmic binding protein-like II"/>
    <property type="match status" value="1"/>
</dbReference>
<keyword evidence="1" id="KW-0732">Signal</keyword>
<evidence type="ECO:0000313" key="4">
    <source>
        <dbReference type="Proteomes" id="UP001558353"/>
    </source>
</evidence>
<protein>
    <submittedName>
        <fullName evidence="3">ABC transporter substrate-binding protein</fullName>
    </submittedName>
</protein>
<dbReference type="Proteomes" id="UP001558353">
    <property type="component" value="Unassembled WGS sequence"/>
</dbReference>
<dbReference type="Pfam" id="PF04069">
    <property type="entry name" value="OpuAC"/>
    <property type="match status" value="1"/>
</dbReference>
<dbReference type="CDD" id="cd13606">
    <property type="entry name" value="PBP2_ProX_like"/>
    <property type="match status" value="1"/>
</dbReference>
<feature type="chain" id="PRO_5045060544" evidence="1">
    <location>
        <begin position="45"/>
        <end position="331"/>
    </location>
</feature>
<dbReference type="RefSeq" id="WP_368522978.1">
    <property type="nucleotide sequence ID" value="NZ_JAYWMA010000018.1"/>
</dbReference>
<dbReference type="InterPro" id="IPR006311">
    <property type="entry name" value="TAT_signal"/>
</dbReference>
<dbReference type="Gene3D" id="3.40.190.120">
    <property type="entry name" value="Osmoprotection protein (prox), domain 2"/>
    <property type="match status" value="1"/>
</dbReference>
<accession>A0ABV3UY36</accession>